<name>A0ABD6EP39_9BILA</name>
<sequence>MTLSSRKSSRQSTTGINDLPVELLLVILQRCHPVTCYRARLVCRRWREAIDEVEDEVKKEMVGGGHARLFICDRRRAILETFPCPPSCSVSVRDLTSTRKSVYYEDCFAHTTLSNWAYRFSLAEWIRTFDIIEVWLQNFGSFLERDQSAMGNSTLMYANAGNKAVVGQNKSGSFTGTSSVHTTVSRYAGRTSHSHRTSGPSGSLGNQNAVPYNLLPSSQQASDENICVPPELDEEICADLTELSSGRFERLADQLNNIQPLHIVFNDLSFYQKRPPLLLFWFLQKLKNLRKLRLDGIQGAQPVELHRVLRVEGLDELVVVQPVSLL</sequence>
<evidence type="ECO:0000259" key="2">
    <source>
        <dbReference type="PROSITE" id="PS50181"/>
    </source>
</evidence>
<protein>
    <recommendedName>
        <fullName evidence="2">F-box domain-containing protein</fullName>
    </recommendedName>
</protein>
<feature type="domain" description="F-box" evidence="2">
    <location>
        <begin position="13"/>
        <end position="61"/>
    </location>
</feature>
<dbReference type="Proteomes" id="UP001608902">
    <property type="component" value="Unassembled WGS sequence"/>
</dbReference>
<feature type="compositionally biased region" description="Polar residues" evidence="1">
    <location>
        <begin position="197"/>
        <end position="206"/>
    </location>
</feature>
<organism evidence="3 4">
    <name type="scientific">Gnathostoma spinigerum</name>
    <dbReference type="NCBI Taxonomy" id="75299"/>
    <lineage>
        <taxon>Eukaryota</taxon>
        <taxon>Metazoa</taxon>
        <taxon>Ecdysozoa</taxon>
        <taxon>Nematoda</taxon>
        <taxon>Chromadorea</taxon>
        <taxon>Rhabditida</taxon>
        <taxon>Spirurina</taxon>
        <taxon>Gnathostomatomorpha</taxon>
        <taxon>Gnathostomatoidea</taxon>
        <taxon>Gnathostomatidae</taxon>
        <taxon>Gnathostoma</taxon>
    </lineage>
</organism>
<accession>A0ABD6EP39</accession>
<evidence type="ECO:0000313" key="4">
    <source>
        <dbReference type="Proteomes" id="UP001608902"/>
    </source>
</evidence>
<dbReference type="Gene3D" id="1.20.1280.50">
    <property type="match status" value="1"/>
</dbReference>
<dbReference type="AlphaFoldDB" id="A0ABD6EP39"/>
<dbReference type="EMBL" id="JBGFUD010007492">
    <property type="protein sequence ID" value="MFH4981591.1"/>
    <property type="molecule type" value="Genomic_DNA"/>
</dbReference>
<reference evidence="3 4" key="1">
    <citation type="submission" date="2024-08" db="EMBL/GenBank/DDBJ databases">
        <title>Gnathostoma spinigerum genome.</title>
        <authorList>
            <person name="Gonzalez-Bertolin B."/>
            <person name="Monzon S."/>
            <person name="Zaballos A."/>
            <person name="Jimenez P."/>
            <person name="Dekumyoy P."/>
            <person name="Varona S."/>
            <person name="Cuesta I."/>
            <person name="Sumanam S."/>
            <person name="Adisakwattana P."/>
            <person name="Gasser R.B."/>
            <person name="Hernandez-Gonzalez A."/>
            <person name="Young N.D."/>
            <person name="Perteguer M.J."/>
        </authorList>
    </citation>
    <scope>NUCLEOTIDE SEQUENCE [LARGE SCALE GENOMIC DNA]</scope>
    <source>
        <strain evidence="3">AL3</strain>
        <tissue evidence="3">Liver</tissue>
    </source>
</reference>
<evidence type="ECO:0000313" key="3">
    <source>
        <dbReference type="EMBL" id="MFH4981591.1"/>
    </source>
</evidence>
<feature type="region of interest" description="Disordered" evidence="1">
    <location>
        <begin position="187"/>
        <end position="206"/>
    </location>
</feature>
<dbReference type="Pfam" id="PF12937">
    <property type="entry name" value="F-box-like"/>
    <property type="match status" value="1"/>
</dbReference>
<keyword evidence="4" id="KW-1185">Reference proteome</keyword>
<comment type="caution">
    <text evidence="3">The sequence shown here is derived from an EMBL/GenBank/DDBJ whole genome shotgun (WGS) entry which is preliminary data.</text>
</comment>
<dbReference type="InterPro" id="IPR001810">
    <property type="entry name" value="F-box_dom"/>
</dbReference>
<dbReference type="InterPro" id="IPR036047">
    <property type="entry name" value="F-box-like_dom_sf"/>
</dbReference>
<dbReference type="SUPFAM" id="SSF81383">
    <property type="entry name" value="F-box domain"/>
    <property type="match status" value="1"/>
</dbReference>
<dbReference type="CDD" id="cd09917">
    <property type="entry name" value="F-box_SF"/>
    <property type="match status" value="1"/>
</dbReference>
<evidence type="ECO:0000256" key="1">
    <source>
        <dbReference type="SAM" id="MobiDB-lite"/>
    </source>
</evidence>
<gene>
    <name evidence="3" type="ORF">AB6A40_008300</name>
</gene>
<dbReference type="SMART" id="SM00256">
    <property type="entry name" value="FBOX"/>
    <property type="match status" value="1"/>
</dbReference>
<proteinExistence type="predicted"/>
<dbReference type="PROSITE" id="PS50181">
    <property type="entry name" value="FBOX"/>
    <property type="match status" value="1"/>
</dbReference>